<proteinExistence type="predicted"/>
<keyword evidence="1" id="KW-1185">Reference proteome</keyword>
<name>A0A915HQM3_ROMCU</name>
<sequence>MIRNGNIARLIFRRRPVHFAYFAYGPQWRSTQGRRKWAVQDVSILCPSSEIGDSTFSSCRHSFDEIKVDIFGLAKYCRTSGTHSREVQPLNRLESDVEDHNLLTSLSATTDQINDVRMFGRLTHLLHNLHLGDQVVELLSRSVVLQHFDGYDHVIIFVAIHVVDQRLVVVARR</sequence>
<organism evidence="1 2">
    <name type="scientific">Romanomermis culicivorax</name>
    <name type="common">Nematode worm</name>
    <dbReference type="NCBI Taxonomy" id="13658"/>
    <lineage>
        <taxon>Eukaryota</taxon>
        <taxon>Metazoa</taxon>
        <taxon>Ecdysozoa</taxon>
        <taxon>Nematoda</taxon>
        <taxon>Enoplea</taxon>
        <taxon>Dorylaimia</taxon>
        <taxon>Mermithida</taxon>
        <taxon>Mermithoidea</taxon>
        <taxon>Mermithidae</taxon>
        <taxon>Romanomermis</taxon>
    </lineage>
</organism>
<dbReference type="WBParaSite" id="nRc.2.0.1.t03760-RA">
    <property type="protein sequence ID" value="nRc.2.0.1.t03760-RA"/>
    <property type="gene ID" value="nRc.2.0.1.g03760"/>
</dbReference>
<reference evidence="2" key="1">
    <citation type="submission" date="2022-11" db="UniProtKB">
        <authorList>
            <consortium name="WormBaseParasite"/>
        </authorList>
    </citation>
    <scope>IDENTIFICATION</scope>
</reference>
<protein>
    <submittedName>
        <fullName evidence="2">Uncharacterized protein</fullName>
    </submittedName>
</protein>
<evidence type="ECO:0000313" key="2">
    <source>
        <dbReference type="WBParaSite" id="nRc.2.0.1.t03760-RA"/>
    </source>
</evidence>
<dbReference type="Proteomes" id="UP000887565">
    <property type="component" value="Unplaced"/>
</dbReference>
<evidence type="ECO:0000313" key="1">
    <source>
        <dbReference type="Proteomes" id="UP000887565"/>
    </source>
</evidence>
<accession>A0A915HQM3</accession>
<dbReference type="AlphaFoldDB" id="A0A915HQM3"/>